<feature type="transmembrane region" description="Helical" evidence="1">
    <location>
        <begin position="44"/>
        <end position="65"/>
    </location>
</feature>
<name>A0A645CYF8_9ZZZZ</name>
<accession>A0A645CYF8</accession>
<organism evidence="2">
    <name type="scientific">bioreactor metagenome</name>
    <dbReference type="NCBI Taxonomy" id="1076179"/>
    <lineage>
        <taxon>unclassified sequences</taxon>
        <taxon>metagenomes</taxon>
        <taxon>ecological metagenomes</taxon>
    </lineage>
</organism>
<gene>
    <name evidence="2" type="ORF">SDC9_129267</name>
</gene>
<proteinExistence type="predicted"/>
<dbReference type="AlphaFoldDB" id="A0A645CYF8"/>
<comment type="caution">
    <text evidence="2">The sequence shown here is derived from an EMBL/GenBank/DDBJ whole genome shotgun (WGS) entry which is preliminary data.</text>
</comment>
<keyword evidence="1" id="KW-0472">Membrane</keyword>
<keyword evidence="1" id="KW-0812">Transmembrane</keyword>
<evidence type="ECO:0000313" key="2">
    <source>
        <dbReference type="EMBL" id="MPM82206.1"/>
    </source>
</evidence>
<dbReference type="EMBL" id="VSSQ01031355">
    <property type="protein sequence ID" value="MPM82206.1"/>
    <property type="molecule type" value="Genomic_DNA"/>
</dbReference>
<reference evidence="2" key="1">
    <citation type="submission" date="2019-08" db="EMBL/GenBank/DDBJ databases">
        <authorList>
            <person name="Kucharzyk K."/>
            <person name="Murdoch R.W."/>
            <person name="Higgins S."/>
            <person name="Loffler F."/>
        </authorList>
    </citation>
    <scope>NUCLEOTIDE SEQUENCE</scope>
</reference>
<protein>
    <submittedName>
        <fullName evidence="2">Uncharacterized protein</fullName>
    </submittedName>
</protein>
<sequence>MSARLRCGRELIRVSFFYSEVPRLMLMKTAGWSVNFLNEQREMVFLHLLLTINFYSITLMAWGGAAYETGREIE</sequence>
<evidence type="ECO:0000256" key="1">
    <source>
        <dbReference type="SAM" id="Phobius"/>
    </source>
</evidence>
<keyword evidence="1" id="KW-1133">Transmembrane helix</keyword>